<dbReference type="PANTHER" id="PTHR39428:SF3">
    <property type="entry name" value="DEAZAFLAVIN-DEPENDENT NITROREDUCTASE"/>
    <property type="match status" value="1"/>
</dbReference>
<protein>
    <submittedName>
        <fullName evidence="3">Deazaflavin-dependent oxidoreductase, nitroreductase family</fullName>
    </submittedName>
</protein>
<evidence type="ECO:0000256" key="1">
    <source>
        <dbReference type="ARBA" id="ARBA00008710"/>
    </source>
</evidence>
<keyword evidence="4" id="KW-1185">Reference proteome</keyword>
<dbReference type="AlphaFoldDB" id="A0A1G6NKE8"/>
<dbReference type="PANTHER" id="PTHR39428">
    <property type="entry name" value="F420H(2)-DEPENDENT QUINONE REDUCTASE RV1261C"/>
    <property type="match status" value="1"/>
</dbReference>
<dbReference type="GO" id="GO:0070967">
    <property type="term" value="F:coenzyme F420 binding"/>
    <property type="evidence" value="ECO:0007669"/>
    <property type="project" value="TreeGrafter"/>
</dbReference>
<dbReference type="SUPFAM" id="SSF50475">
    <property type="entry name" value="FMN-binding split barrel"/>
    <property type="match status" value="1"/>
</dbReference>
<gene>
    <name evidence="3" type="ORF">SAMN05444580_101575</name>
</gene>
<dbReference type="Pfam" id="PF04075">
    <property type="entry name" value="F420H2_quin_red"/>
    <property type="match status" value="1"/>
</dbReference>
<dbReference type="RefSeq" id="WP_072843152.1">
    <property type="nucleotide sequence ID" value="NZ_FNAB01000001.1"/>
</dbReference>
<evidence type="ECO:0000313" key="4">
    <source>
        <dbReference type="Proteomes" id="UP000199417"/>
    </source>
</evidence>
<dbReference type="GO" id="GO:0005886">
    <property type="term" value="C:plasma membrane"/>
    <property type="evidence" value="ECO:0007669"/>
    <property type="project" value="TreeGrafter"/>
</dbReference>
<sequence>MKRPPLLDTNFTRSIIKWMAKSNVIAYRATGGRIGGKWRVGSAAKSGLPICLLTTTGRKSGEPRVSPLLFLEDGDRVVLVASQGGQPKNPLWYLNLKADPNVKVQIRSDVRHLVAKVADDAEHAELWPKLVAMYPEFDDYQSWVERKIPVVVCA</sequence>
<dbReference type="NCBIfam" id="TIGR00026">
    <property type="entry name" value="hi_GC_TIGR00026"/>
    <property type="match status" value="1"/>
</dbReference>
<comment type="catalytic activity">
    <reaction evidence="2">
        <text>oxidized coenzyme F420-(gamma-L-Glu)(n) + a quinol + H(+) = reduced coenzyme F420-(gamma-L-Glu)(n) + a quinone</text>
        <dbReference type="Rhea" id="RHEA:39663"/>
        <dbReference type="Rhea" id="RHEA-COMP:12939"/>
        <dbReference type="Rhea" id="RHEA-COMP:14378"/>
        <dbReference type="ChEBI" id="CHEBI:15378"/>
        <dbReference type="ChEBI" id="CHEBI:24646"/>
        <dbReference type="ChEBI" id="CHEBI:132124"/>
        <dbReference type="ChEBI" id="CHEBI:133980"/>
        <dbReference type="ChEBI" id="CHEBI:139511"/>
    </reaction>
</comment>
<dbReference type="InterPro" id="IPR012349">
    <property type="entry name" value="Split_barrel_FMN-bd"/>
</dbReference>
<evidence type="ECO:0000313" key="3">
    <source>
        <dbReference type="EMBL" id="SDC68363.1"/>
    </source>
</evidence>
<proteinExistence type="inferred from homology"/>
<dbReference type="InterPro" id="IPR004378">
    <property type="entry name" value="F420H2_quin_Rdtase"/>
</dbReference>
<name>A0A1G6NKE8_9NOCA</name>
<dbReference type="Gene3D" id="2.30.110.10">
    <property type="entry name" value="Electron Transport, Fmn-binding Protein, Chain A"/>
    <property type="match status" value="1"/>
</dbReference>
<dbReference type="GO" id="GO:0016491">
    <property type="term" value="F:oxidoreductase activity"/>
    <property type="evidence" value="ECO:0007669"/>
    <property type="project" value="InterPro"/>
</dbReference>
<dbReference type="STRING" id="168276.SAMN05444580_101575"/>
<reference evidence="3 4" key="1">
    <citation type="submission" date="2016-10" db="EMBL/GenBank/DDBJ databases">
        <authorList>
            <person name="de Groot N.N."/>
        </authorList>
    </citation>
    <scope>NUCLEOTIDE SEQUENCE [LARGE SCALE GENOMIC DNA]</scope>
    <source>
        <strain evidence="3 4">JCM 11308</strain>
    </source>
</reference>
<dbReference type="Proteomes" id="UP000199417">
    <property type="component" value="Unassembled WGS sequence"/>
</dbReference>
<accession>A0A1G6NKE8</accession>
<organism evidence="3 4">
    <name type="scientific">Rhodococcus tukisamuensis</name>
    <dbReference type="NCBI Taxonomy" id="168276"/>
    <lineage>
        <taxon>Bacteria</taxon>
        <taxon>Bacillati</taxon>
        <taxon>Actinomycetota</taxon>
        <taxon>Actinomycetes</taxon>
        <taxon>Mycobacteriales</taxon>
        <taxon>Nocardiaceae</taxon>
        <taxon>Rhodococcus</taxon>
    </lineage>
</organism>
<comment type="similarity">
    <text evidence="1">Belongs to the F420H(2)-dependent quinone reductase family.</text>
</comment>
<evidence type="ECO:0000256" key="2">
    <source>
        <dbReference type="ARBA" id="ARBA00049106"/>
    </source>
</evidence>
<dbReference type="EMBL" id="FNAB01000001">
    <property type="protein sequence ID" value="SDC68363.1"/>
    <property type="molecule type" value="Genomic_DNA"/>
</dbReference>